<protein>
    <submittedName>
        <fullName evidence="1">Uncharacterized protein</fullName>
    </submittedName>
</protein>
<accession>A0AAV5JNZ7</accession>
<proteinExistence type="predicted"/>
<evidence type="ECO:0000313" key="1">
    <source>
        <dbReference type="EMBL" id="GKV16389.1"/>
    </source>
</evidence>
<comment type="caution">
    <text evidence="1">The sequence shown here is derived from an EMBL/GenBank/DDBJ whole genome shotgun (WGS) entry which is preliminary data.</text>
</comment>
<name>A0AAV5JNZ7_9ROSI</name>
<dbReference type="Proteomes" id="UP001054252">
    <property type="component" value="Unassembled WGS sequence"/>
</dbReference>
<dbReference type="EMBL" id="BPVZ01000045">
    <property type="protein sequence ID" value="GKV16389.1"/>
    <property type="molecule type" value="Genomic_DNA"/>
</dbReference>
<dbReference type="AlphaFoldDB" id="A0AAV5JNZ7"/>
<organism evidence="1 2">
    <name type="scientific">Rubroshorea leprosula</name>
    <dbReference type="NCBI Taxonomy" id="152421"/>
    <lineage>
        <taxon>Eukaryota</taxon>
        <taxon>Viridiplantae</taxon>
        <taxon>Streptophyta</taxon>
        <taxon>Embryophyta</taxon>
        <taxon>Tracheophyta</taxon>
        <taxon>Spermatophyta</taxon>
        <taxon>Magnoliopsida</taxon>
        <taxon>eudicotyledons</taxon>
        <taxon>Gunneridae</taxon>
        <taxon>Pentapetalae</taxon>
        <taxon>rosids</taxon>
        <taxon>malvids</taxon>
        <taxon>Malvales</taxon>
        <taxon>Dipterocarpaceae</taxon>
        <taxon>Rubroshorea</taxon>
    </lineage>
</organism>
<sequence>MSNSPTQLKLHSAWCNCTKLDVLLHFGSALRINLQSPEIDLGVDTPMLKSAIIGATSKAKEQGV</sequence>
<reference evidence="1 2" key="1">
    <citation type="journal article" date="2021" name="Commun. Biol.">
        <title>The genome of Shorea leprosula (Dipterocarpaceae) highlights the ecological relevance of drought in aseasonal tropical rainforests.</title>
        <authorList>
            <person name="Ng K.K.S."/>
            <person name="Kobayashi M.J."/>
            <person name="Fawcett J.A."/>
            <person name="Hatakeyama M."/>
            <person name="Paape T."/>
            <person name="Ng C.H."/>
            <person name="Ang C.C."/>
            <person name="Tnah L.H."/>
            <person name="Lee C.T."/>
            <person name="Nishiyama T."/>
            <person name="Sese J."/>
            <person name="O'Brien M.J."/>
            <person name="Copetti D."/>
            <person name="Mohd Noor M.I."/>
            <person name="Ong R.C."/>
            <person name="Putra M."/>
            <person name="Sireger I.Z."/>
            <person name="Indrioko S."/>
            <person name="Kosugi Y."/>
            <person name="Izuno A."/>
            <person name="Isagi Y."/>
            <person name="Lee S.L."/>
            <person name="Shimizu K.K."/>
        </authorList>
    </citation>
    <scope>NUCLEOTIDE SEQUENCE [LARGE SCALE GENOMIC DNA]</scope>
    <source>
        <strain evidence="1">214</strain>
    </source>
</reference>
<keyword evidence="2" id="KW-1185">Reference proteome</keyword>
<evidence type="ECO:0000313" key="2">
    <source>
        <dbReference type="Proteomes" id="UP001054252"/>
    </source>
</evidence>
<gene>
    <name evidence="1" type="ORF">SLEP1_g27040</name>
</gene>